<reference evidence="1 2" key="1">
    <citation type="journal article" date="2021" name="Elife">
        <title>Chloroplast acquisition without the gene transfer in kleptoplastic sea slugs, Plakobranchus ocellatus.</title>
        <authorList>
            <person name="Maeda T."/>
            <person name="Takahashi S."/>
            <person name="Yoshida T."/>
            <person name="Shimamura S."/>
            <person name="Takaki Y."/>
            <person name="Nagai Y."/>
            <person name="Toyoda A."/>
            <person name="Suzuki Y."/>
            <person name="Arimoto A."/>
            <person name="Ishii H."/>
            <person name="Satoh N."/>
            <person name="Nishiyama T."/>
            <person name="Hasebe M."/>
            <person name="Maruyama T."/>
            <person name="Minagawa J."/>
            <person name="Obokata J."/>
            <person name="Shigenobu S."/>
        </authorList>
    </citation>
    <scope>NUCLEOTIDE SEQUENCE [LARGE SCALE GENOMIC DNA]</scope>
</reference>
<name>A0AAV3Y9W1_9GAST</name>
<keyword evidence="2" id="KW-1185">Reference proteome</keyword>
<dbReference type="EMBL" id="BLXT01000744">
    <property type="protein sequence ID" value="GFN79879.1"/>
    <property type="molecule type" value="Genomic_DNA"/>
</dbReference>
<organism evidence="1 2">
    <name type="scientific">Plakobranchus ocellatus</name>
    <dbReference type="NCBI Taxonomy" id="259542"/>
    <lineage>
        <taxon>Eukaryota</taxon>
        <taxon>Metazoa</taxon>
        <taxon>Spiralia</taxon>
        <taxon>Lophotrochozoa</taxon>
        <taxon>Mollusca</taxon>
        <taxon>Gastropoda</taxon>
        <taxon>Heterobranchia</taxon>
        <taxon>Euthyneura</taxon>
        <taxon>Panpulmonata</taxon>
        <taxon>Sacoglossa</taxon>
        <taxon>Placobranchoidea</taxon>
        <taxon>Plakobranchidae</taxon>
        <taxon>Plakobranchus</taxon>
    </lineage>
</organism>
<evidence type="ECO:0000313" key="1">
    <source>
        <dbReference type="EMBL" id="GFN79879.1"/>
    </source>
</evidence>
<gene>
    <name evidence="1" type="ORF">PoB_000638500</name>
</gene>
<protein>
    <submittedName>
        <fullName evidence="1">Uncharacterized protein</fullName>
    </submittedName>
</protein>
<proteinExistence type="predicted"/>
<comment type="caution">
    <text evidence="1">The sequence shown here is derived from an EMBL/GenBank/DDBJ whole genome shotgun (WGS) entry which is preliminary data.</text>
</comment>
<sequence>MFVTTLSRHQTPELKLRYRGLHTMVTNRSLCEQQQTENQQDLDVPYSYILFLFFPEQGYVTNVVARSTMSQTASGALDKCRSTNRSFNELPQNGAQALE</sequence>
<dbReference type="Proteomes" id="UP000735302">
    <property type="component" value="Unassembled WGS sequence"/>
</dbReference>
<dbReference type="AlphaFoldDB" id="A0AAV3Y9W1"/>
<evidence type="ECO:0000313" key="2">
    <source>
        <dbReference type="Proteomes" id="UP000735302"/>
    </source>
</evidence>
<accession>A0AAV3Y9W1</accession>